<evidence type="ECO:0000313" key="11">
    <source>
        <dbReference type="EMBL" id="KAH9376578.1"/>
    </source>
</evidence>
<keyword evidence="5" id="KW-0406">Ion transport</keyword>
<dbReference type="CDD" id="cd00038">
    <property type="entry name" value="CAP_ED"/>
    <property type="match status" value="1"/>
</dbReference>
<feature type="domain" description="Cyclic nucleotide-binding" evidence="10">
    <location>
        <begin position="96"/>
        <end position="192"/>
    </location>
</feature>
<feature type="compositionally biased region" description="Polar residues" evidence="9">
    <location>
        <begin position="680"/>
        <end position="706"/>
    </location>
</feature>
<keyword evidence="2" id="KW-0813">Transport</keyword>
<evidence type="ECO:0000256" key="3">
    <source>
        <dbReference type="ARBA" id="ARBA00022692"/>
    </source>
</evidence>
<feature type="region of interest" description="Disordered" evidence="9">
    <location>
        <begin position="369"/>
        <end position="401"/>
    </location>
</feature>
<keyword evidence="4" id="KW-1133">Transmembrane helix</keyword>
<evidence type="ECO:0000256" key="2">
    <source>
        <dbReference type="ARBA" id="ARBA00022448"/>
    </source>
</evidence>
<dbReference type="GO" id="GO:0044877">
    <property type="term" value="F:protein-containing complex binding"/>
    <property type="evidence" value="ECO:0007669"/>
    <property type="project" value="TreeGrafter"/>
</dbReference>
<feature type="compositionally biased region" description="Basic residues" evidence="9">
    <location>
        <begin position="1"/>
        <end position="13"/>
    </location>
</feature>
<keyword evidence="3" id="KW-0812">Transmembrane</keyword>
<dbReference type="GO" id="GO:0005221">
    <property type="term" value="F:intracellularly cyclic nucleotide-activated monoatomic cation channel activity"/>
    <property type="evidence" value="ECO:0007669"/>
    <property type="project" value="InterPro"/>
</dbReference>
<name>A0A9J6GMU6_HAELO</name>
<keyword evidence="6" id="KW-0472">Membrane</keyword>
<dbReference type="Gene3D" id="2.60.120.10">
    <property type="entry name" value="Jelly Rolls"/>
    <property type="match status" value="1"/>
</dbReference>
<dbReference type="SUPFAM" id="SSF51206">
    <property type="entry name" value="cAMP-binding domain-like"/>
    <property type="match status" value="1"/>
</dbReference>
<dbReference type="InterPro" id="IPR018490">
    <property type="entry name" value="cNMP-bd_dom_sf"/>
</dbReference>
<organism evidence="11 12">
    <name type="scientific">Haemaphysalis longicornis</name>
    <name type="common">Bush tick</name>
    <dbReference type="NCBI Taxonomy" id="44386"/>
    <lineage>
        <taxon>Eukaryota</taxon>
        <taxon>Metazoa</taxon>
        <taxon>Ecdysozoa</taxon>
        <taxon>Arthropoda</taxon>
        <taxon>Chelicerata</taxon>
        <taxon>Arachnida</taxon>
        <taxon>Acari</taxon>
        <taxon>Parasitiformes</taxon>
        <taxon>Ixodida</taxon>
        <taxon>Ixodoidea</taxon>
        <taxon>Ixodidae</taxon>
        <taxon>Haemaphysalinae</taxon>
        <taxon>Haemaphysalis</taxon>
    </lineage>
</organism>
<evidence type="ECO:0000256" key="9">
    <source>
        <dbReference type="SAM" id="MobiDB-lite"/>
    </source>
</evidence>
<dbReference type="GO" id="GO:0016020">
    <property type="term" value="C:membrane"/>
    <property type="evidence" value="ECO:0007669"/>
    <property type="project" value="UniProtKB-SubCell"/>
</dbReference>
<evidence type="ECO:0000259" key="10">
    <source>
        <dbReference type="PROSITE" id="PS50042"/>
    </source>
</evidence>
<dbReference type="PANTHER" id="PTHR45638:SF7">
    <property type="entry name" value="CYCLIC NUCLEOTIDE-GATED ION CHANNEL-LIKE, ISOFORM E"/>
    <property type="match status" value="1"/>
</dbReference>
<feature type="compositionally biased region" description="Low complexity" evidence="9">
    <location>
        <begin position="422"/>
        <end position="439"/>
    </location>
</feature>
<gene>
    <name evidence="11" type="ORF">HPB48_002531</name>
</gene>
<feature type="region of interest" description="Disordered" evidence="9">
    <location>
        <begin position="561"/>
        <end position="732"/>
    </location>
</feature>
<feature type="compositionally biased region" description="Basic and acidic residues" evidence="9">
    <location>
        <begin position="268"/>
        <end position="279"/>
    </location>
</feature>
<evidence type="ECO:0000256" key="4">
    <source>
        <dbReference type="ARBA" id="ARBA00022989"/>
    </source>
</evidence>
<feature type="region of interest" description="Disordered" evidence="9">
    <location>
        <begin position="805"/>
        <end position="837"/>
    </location>
</feature>
<protein>
    <recommendedName>
        <fullName evidence="10">Cyclic nucleotide-binding domain-containing protein</fullName>
    </recommendedName>
</protein>
<feature type="compositionally biased region" description="Polar residues" evidence="9">
    <location>
        <begin position="379"/>
        <end position="397"/>
    </location>
</feature>
<evidence type="ECO:0000256" key="1">
    <source>
        <dbReference type="ARBA" id="ARBA00004141"/>
    </source>
</evidence>
<feature type="region of interest" description="Disordered" evidence="9">
    <location>
        <begin position="422"/>
        <end position="538"/>
    </location>
</feature>
<feature type="compositionally biased region" description="Polar residues" evidence="9">
    <location>
        <begin position="721"/>
        <end position="730"/>
    </location>
</feature>
<comment type="subcellular location">
    <subcellularLocation>
        <location evidence="1">Membrane</location>
        <topology evidence="1">Multi-pass membrane protein</topology>
    </subcellularLocation>
</comment>
<dbReference type="InterPro" id="IPR050866">
    <property type="entry name" value="CNG_cation_channel"/>
</dbReference>
<feature type="compositionally biased region" description="Acidic residues" evidence="9">
    <location>
        <begin position="935"/>
        <end position="945"/>
    </location>
</feature>
<dbReference type="Proteomes" id="UP000821853">
    <property type="component" value="Unassembled WGS sequence"/>
</dbReference>
<dbReference type="OMA" id="ADPWIED"/>
<reference evidence="11 12" key="1">
    <citation type="journal article" date="2020" name="Cell">
        <title>Large-Scale Comparative Analyses of Tick Genomes Elucidate Their Genetic Diversity and Vector Capacities.</title>
        <authorList>
            <consortium name="Tick Genome and Microbiome Consortium (TIGMIC)"/>
            <person name="Jia N."/>
            <person name="Wang J."/>
            <person name="Shi W."/>
            <person name="Du L."/>
            <person name="Sun Y."/>
            <person name="Zhan W."/>
            <person name="Jiang J.F."/>
            <person name="Wang Q."/>
            <person name="Zhang B."/>
            <person name="Ji P."/>
            <person name="Bell-Sakyi L."/>
            <person name="Cui X.M."/>
            <person name="Yuan T.T."/>
            <person name="Jiang B.G."/>
            <person name="Yang W.F."/>
            <person name="Lam T.T."/>
            <person name="Chang Q.C."/>
            <person name="Ding S.J."/>
            <person name="Wang X.J."/>
            <person name="Zhu J.G."/>
            <person name="Ruan X.D."/>
            <person name="Zhao L."/>
            <person name="Wei J.T."/>
            <person name="Ye R.Z."/>
            <person name="Que T.C."/>
            <person name="Du C.H."/>
            <person name="Zhou Y.H."/>
            <person name="Cheng J.X."/>
            <person name="Dai P.F."/>
            <person name="Guo W.B."/>
            <person name="Han X.H."/>
            <person name="Huang E.J."/>
            <person name="Li L.F."/>
            <person name="Wei W."/>
            <person name="Gao Y.C."/>
            <person name="Liu J.Z."/>
            <person name="Shao H.Z."/>
            <person name="Wang X."/>
            <person name="Wang C.C."/>
            <person name="Yang T.C."/>
            <person name="Huo Q.B."/>
            <person name="Li W."/>
            <person name="Chen H.Y."/>
            <person name="Chen S.E."/>
            <person name="Zhou L.G."/>
            <person name="Ni X.B."/>
            <person name="Tian J.H."/>
            <person name="Sheng Y."/>
            <person name="Liu T."/>
            <person name="Pan Y.S."/>
            <person name="Xia L.Y."/>
            <person name="Li J."/>
            <person name="Zhao F."/>
            <person name="Cao W.C."/>
        </authorList>
    </citation>
    <scope>NUCLEOTIDE SEQUENCE [LARGE SCALE GENOMIC DNA]</scope>
    <source>
        <strain evidence="11">HaeL-2018</strain>
    </source>
</reference>
<dbReference type="InterPro" id="IPR000595">
    <property type="entry name" value="cNMP-bd_dom"/>
</dbReference>
<proteinExistence type="predicted"/>
<feature type="compositionally biased region" description="Polar residues" evidence="9">
    <location>
        <begin position="514"/>
        <end position="524"/>
    </location>
</feature>
<dbReference type="SMART" id="SM00100">
    <property type="entry name" value="cNMP"/>
    <property type="match status" value="1"/>
</dbReference>
<evidence type="ECO:0000256" key="8">
    <source>
        <dbReference type="ARBA" id="ARBA00023303"/>
    </source>
</evidence>
<accession>A0A9J6GMU6</accession>
<comment type="caution">
    <text evidence="11">The sequence shown here is derived from an EMBL/GenBank/DDBJ whole genome shotgun (WGS) entry which is preliminary data.</text>
</comment>
<feature type="region of interest" description="Disordered" evidence="9">
    <location>
        <begin position="925"/>
        <end position="947"/>
    </location>
</feature>
<feature type="region of interest" description="Disordered" evidence="9">
    <location>
        <begin position="232"/>
        <end position="299"/>
    </location>
</feature>
<dbReference type="Pfam" id="PF00027">
    <property type="entry name" value="cNMP_binding"/>
    <property type="match status" value="1"/>
</dbReference>
<dbReference type="InterPro" id="IPR014710">
    <property type="entry name" value="RmlC-like_jellyroll"/>
</dbReference>
<feature type="compositionally biased region" description="Polar residues" evidence="9">
    <location>
        <begin position="285"/>
        <end position="294"/>
    </location>
</feature>
<dbReference type="PROSITE" id="PS50042">
    <property type="entry name" value="CNMP_BINDING_3"/>
    <property type="match status" value="1"/>
</dbReference>
<evidence type="ECO:0000256" key="5">
    <source>
        <dbReference type="ARBA" id="ARBA00023065"/>
    </source>
</evidence>
<dbReference type="PANTHER" id="PTHR45638">
    <property type="entry name" value="CYCLIC NUCLEOTIDE-GATED CATION CHANNEL SUBUNIT A"/>
    <property type="match status" value="1"/>
</dbReference>
<dbReference type="PROSITE" id="PS00889">
    <property type="entry name" value="CNMP_BINDING_2"/>
    <property type="match status" value="1"/>
</dbReference>
<keyword evidence="12" id="KW-1185">Reference proteome</keyword>
<sequence>MKSKFLTKRPSSRARKENAKEAGRIEMRRNWRQRAWEWWLAALSHLLRPPIDHTFFFCGVRGGGGDINSALGCLPDKLKTELALHVNLKTLKKVTIFQECQPEFLHDLVLKMRAYIFTPGDLICRKGEVAREMFIIADGILEVISETGKVLTQMKAGDFFGEIGILNLDGFNRRTADVRSVGYSELFSLSREDVLSAMKDYPEAEEILQAMGRKRLMEARLAASVKKADDMISRSTAGGGPVAPSSVAGDGSASPQGSVQSRGPRSMDAMRRLRKDVKNLRQLLRSRTNTTTQKPPDIQLELDPAMSSLDDHQDDSEAVTPSTPVTKSLHKLLRRFQSRQDSQSGPALKGLVTSISCIKGEEELAELARRPGAMKRAGSSLSSAATPNQENTSTTLGAQPIGAGLPLLTRIKMLREAEKAAASKSAADTSRSVSSSTGSNVHFREPTSQQQDRAQSRLEPTAHSSLLERRRLSRLQGSISSSISDASSKSPMDKAPTPRKSLADALHRLKPGSDSLSKQGSTPVTLHVHPPPANDPAAEAVANQNIPLLKRVLLLKAMEDKKEKETKHQTNATATVAPAAEKPSASNSSVKSAKLSPPRPDTLSLNPAEESSPVRPPSRTEPVGAEAGTKGMSRTMLSPKFELEDEVFRSPSPTPDPLERKTTLTSDGGGVPGRRGSDVAAQQTTSPVLPTSTNSTVLASQGSTVRAQPRGGLGTLEESQHSSADSGSLDTQKEVPHLPVQHQPPQHVYQDVAARLVATTAAATTTTTTLSHQSFRSRLWSKNTMEGHAARRSLLQRTGAVELDSTDAASHHLPQPPAPQFRTTGIQPQGNGGPPRNRIRKVIIERPSPENGLEQCLVSELLTQEDGIEQYVAAAMKHIKIAFKTYLEQELCRREQELSYLEEVSSLSDTSLSWSDEDDLMLTNESVDSARADPLLEEDEDEDEEGQARRLLGAGPVAPPPPPEHACSARREAGARPVLYSWPRTSVPNARSSHHRHLLNHRTPHSASWHEPSLSSLATASDSALCGVCGAVATRGPEISRSPLFSCSVGGAEMVEGIS</sequence>
<evidence type="ECO:0000313" key="12">
    <source>
        <dbReference type="Proteomes" id="UP000821853"/>
    </source>
</evidence>
<evidence type="ECO:0000256" key="6">
    <source>
        <dbReference type="ARBA" id="ARBA00023136"/>
    </source>
</evidence>
<feature type="region of interest" description="Disordered" evidence="9">
    <location>
        <begin position="1"/>
        <end position="21"/>
    </location>
</feature>
<dbReference type="AlphaFoldDB" id="A0A9J6GMU6"/>
<keyword evidence="7" id="KW-1071">Ligand-gated ion channel</keyword>
<dbReference type="PROSITE" id="PS00888">
    <property type="entry name" value="CNMP_BINDING_1"/>
    <property type="match status" value="1"/>
</dbReference>
<feature type="compositionally biased region" description="Low complexity" evidence="9">
    <location>
        <begin position="474"/>
        <end position="490"/>
    </location>
</feature>
<evidence type="ECO:0000256" key="7">
    <source>
        <dbReference type="ARBA" id="ARBA00023286"/>
    </source>
</evidence>
<dbReference type="OrthoDB" id="421226at2759"/>
<dbReference type="EMBL" id="JABSTR010000008">
    <property type="protein sequence ID" value="KAH9376578.1"/>
    <property type="molecule type" value="Genomic_DNA"/>
</dbReference>
<keyword evidence="8" id="KW-0407">Ion channel</keyword>
<dbReference type="InterPro" id="IPR018488">
    <property type="entry name" value="cNMP-bd_CS"/>
</dbReference>
<dbReference type="VEuPathDB" id="VectorBase:HLOH_049559"/>
<feature type="compositionally biased region" description="Polar residues" evidence="9">
    <location>
        <begin position="253"/>
        <end position="263"/>
    </location>
</feature>